<proteinExistence type="predicted"/>
<feature type="transmembrane region" description="Helical" evidence="1">
    <location>
        <begin position="6"/>
        <end position="26"/>
    </location>
</feature>
<name>I7BJX4_MYCHA</name>
<keyword evidence="1" id="KW-0812">Transmembrane</keyword>
<dbReference type="HOGENOM" id="CLU_1658838_0_0_14"/>
<gene>
    <name evidence="2" type="ordered locus">MHLP_02940</name>
</gene>
<keyword evidence="1" id="KW-1133">Transmembrane helix</keyword>
<dbReference type="Proteomes" id="UP000006502">
    <property type="component" value="Chromosome"/>
</dbReference>
<dbReference type="PATRIC" id="fig|1212765.3.peg.662"/>
<dbReference type="KEGG" id="mhl:MHLP_02940"/>
<evidence type="ECO:0000256" key="1">
    <source>
        <dbReference type="SAM" id="Phobius"/>
    </source>
</evidence>
<accession>I7BJX4</accession>
<sequence>MFSKSAAVWLLGIGAAGGIGGTIYYVTNLGPNTVMSDQPAKEESSQRSEKGKAANYKLTLTNGSRKKTVTLQCGRNSRFFVTLKSQNVGTDQAWLLCDYQNAQPENKWEILLGKEKALISCSHVSDEESRQNFECEITGINISYSGSGTESESFLIGFR</sequence>
<evidence type="ECO:0000313" key="3">
    <source>
        <dbReference type="Proteomes" id="UP000006502"/>
    </source>
</evidence>
<keyword evidence="1" id="KW-0472">Membrane</keyword>
<organism evidence="2 3">
    <name type="scientific">Mycoplasma haematolamae (strain Purdue)</name>
    <dbReference type="NCBI Taxonomy" id="1212765"/>
    <lineage>
        <taxon>Bacteria</taxon>
        <taxon>Bacillati</taxon>
        <taxon>Mycoplasmatota</taxon>
        <taxon>Mollicutes</taxon>
        <taxon>Mycoplasmataceae</taxon>
        <taxon>Mycoplasma</taxon>
    </lineage>
</organism>
<dbReference type="STRING" id="1212765.MHLP_02940"/>
<keyword evidence="3" id="KW-1185">Reference proteome</keyword>
<dbReference type="AlphaFoldDB" id="I7BJX4"/>
<evidence type="ECO:0000313" key="2">
    <source>
        <dbReference type="EMBL" id="AFO52168.1"/>
    </source>
</evidence>
<protein>
    <submittedName>
        <fullName evidence="2">Uncharacterized protein</fullName>
    </submittedName>
</protein>
<reference evidence="3" key="2">
    <citation type="submission" date="2012-07" db="EMBL/GenBank/DDBJ databases">
        <title>Complete genome sequence of 'Candidatus Mycoplasma haemolamae'.</title>
        <authorList>
            <person name="Guimaraes A.M.S."/>
            <person name="Toth B."/>
            <person name="Santos A.P."/>
            <person name="Nascimento N.C."/>
            <person name="Sojka J.E."/>
            <person name="Messick J.B."/>
        </authorList>
    </citation>
    <scope>NUCLEOTIDE SEQUENCE [LARGE SCALE GENOMIC DNA]</scope>
    <source>
        <strain evidence="3">Purdue</strain>
    </source>
</reference>
<reference evidence="2 3" key="1">
    <citation type="journal article" date="2012" name="J. Bacteriol.">
        <title>Genome Sequence of "Candidatus Mycoplasma haemolamae" Strain Purdue, a Red Blood Cell Pathogen of Alpacas (Vicugna pacos) and Llamas (Lama glama).</title>
        <authorList>
            <person name="Guimaraes A.M."/>
            <person name="Toth B."/>
            <person name="Santos A.P."/>
            <person name="do Nascimento N.C."/>
            <person name="Kritchevsky J.E."/>
            <person name="Messick J.B."/>
        </authorList>
    </citation>
    <scope>NUCLEOTIDE SEQUENCE [LARGE SCALE GENOMIC DNA]</scope>
    <source>
        <strain evidence="2 3">Purdue</strain>
    </source>
</reference>
<dbReference type="EMBL" id="CP003731">
    <property type="protein sequence ID" value="AFO52168.1"/>
    <property type="molecule type" value="Genomic_DNA"/>
</dbReference>